<dbReference type="Proteomes" id="UP000675882">
    <property type="component" value="Unassembled WGS sequence"/>
</dbReference>
<accession>A0A916BE82</accession>
<organism evidence="2 3">
    <name type="scientific">Candidatus Nitrotoga fabula</name>
    <dbReference type="NCBI Taxonomy" id="2182327"/>
    <lineage>
        <taxon>Bacteria</taxon>
        <taxon>Pseudomonadati</taxon>
        <taxon>Pseudomonadota</taxon>
        <taxon>Betaproteobacteria</taxon>
        <taxon>Nitrosomonadales</taxon>
        <taxon>Gallionellaceae</taxon>
        <taxon>Candidatus Nitrotoga</taxon>
    </lineage>
</organism>
<evidence type="ECO:0000313" key="3">
    <source>
        <dbReference type="Proteomes" id="UP000675882"/>
    </source>
</evidence>
<proteinExistence type="predicted"/>
<evidence type="ECO:0000313" key="2">
    <source>
        <dbReference type="EMBL" id="CAE6715511.1"/>
    </source>
</evidence>
<name>A0A916BE82_9PROT</name>
<feature type="domain" description="DUF4357" evidence="1">
    <location>
        <begin position="49"/>
        <end position="101"/>
    </location>
</feature>
<dbReference type="EMBL" id="CAJNBL010000019">
    <property type="protein sequence ID" value="CAE6715511.1"/>
    <property type="molecule type" value="Genomic_DNA"/>
</dbReference>
<gene>
    <name evidence="2" type="ORF">NTGZN8_260002</name>
</gene>
<evidence type="ECO:0000259" key="1">
    <source>
        <dbReference type="Pfam" id="PF14267"/>
    </source>
</evidence>
<sequence length="116" mass="12749">MLFSFHGTEALEASIELVEGGVLVKQGSQASLKTKPHFEIHCASYATKRRELIESEVLKDDGVRFVFSQDQYFASTSAAASVVAGQNQNADHWVAANGDNLGDLLRAIRNKQERIL</sequence>
<protein>
    <recommendedName>
        <fullName evidence="1">DUF4357 domain-containing protein</fullName>
    </recommendedName>
</protein>
<dbReference type="Pfam" id="PF14267">
    <property type="entry name" value="DUF4357"/>
    <property type="match status" value="1"/>
</dbReference>
<reference evidence="2" key="1">
    <citation type="submission" date="2021-02" db="EMBL/GenBank/DDBJ databases">
        <authorList>
            <person name="Han P."/>
        </authorList>
    </citation>
    <scope>NUCLEOTIDE SEQUENCE</scope>
    <source>
        <strain evidence="2">Candidatus Nitrotoga sp. ZN8</strain>
    </source>
</reference>
<keyword evidence="3" id="KW-1185">Reference proteome</keyword>
<dbReference type="InterPro" id="IPR025579">
    <property type="entry name" value="DUF4357"/>
</dbReference>
<dbReference type="AlphaFoldDB" id="A0A916BE82"/>
<comment type="caution">
    <text evidence="2">The sequence shown here is derived from an EMBL/GenBank/DDBJ whole genome shotgun (WGS) entry which is preliminary data.</text>
</comment>
<dbReference type="RefSeq" id="WP_213035923.1">
    <property type="nucleotide sequence ID" value="NZ_CAJNBL010000019.1"/>
</dbReference>